<dbReference type="GO" id="GO:0046872">
    <property type="term" value="F:metal ion binding"/>
    <property type="evidence" value="ECO:0007669"/>
    <property type="project" value="UniProtKB-KW"/>
</dbReference>
<feature type="domain" description="Fatty acid desaturase" evidence="13">
    <location>
        <begin position="102"/>
        <end position="305"/>
    </location>
</feature>
<dbReference type="PANTHER" id="PTHR38674:SF1">
    <property type="entry name" value="ALKANE 1-MONOOXYGENASE 1"/>
    <property type="match status" value="1"/>
</dbReference>
<dbReference type="Pfam" id="PF00487">
    <property type="entry name" value="FA_desaturase"/>
    <property type="match status" value="1"/>
</dbReference>
<evidence type="ECO:0000256" key="6">
    <source>
        <dbReference type="ARBA" id="ARBA00022723"/>
    </source>
</evidence>
<keyword evidence="8" id="KW-0560">Oxidoreductase</keyword>
<keyword evidence="15" id="KW-1185">Reference proteome</keyword>
<feature type="transmembrane region" description="Helical" evidence="12">
    <location>
        <begin position="65"/>
        <end position="88"/>
    </location>
</feature>
<evidence type="ECO:0000256" key="3">
    <source>
        <dbReference type="ARBA" id="ARBA00022475"/>
    </source>
</evidence>
<dbReference type="STRING" id="1317121.ATO11_03060"/>
<keyword evidence="7 12" id="KW-1133">Transmembrane helix</keyword>
<evidence type="ECO:0000313" key="14">
    <source>
        <dbReference type="EMBL" id="KNG95702.1"/>
    </source>
</evidence>
<comment type="subcellular location">
    <subcellularLocation>
        <location evidence="1">Cell inner membrane</location>
        <topology evidence="1">Multi-pass membrane protein</topology>
    </subcellularLocation>
</comment>
<gene>
    <name evidence="14" type="ORF">ATO11_03060</name>
</gene>
<organism evidence="14 15">
    <name type="scientific">Pseudaestuariivita atlantica</name>
    <dbReference type="NCBI Taxonomy" id="1317121"/>
    <lineage>
        <taxon>Bacteria</taxon>
        <taxon>Pseudomonadati</taxon>
        <taxon>Pseudomonadota</taxon>
        <taxon>Alphaproteobacteria</taxon>
        <taxon>Rhodobacterales</taxon>
        <taxon>Paracoccaceae</taxon>
        <taxon>Pseudaestuariivita</taxon>
    </lineage>
</organism>
<sequence>MIRPSRIALSRFALATLVPAFLLAVAALAGGVWPLIAVLSMTALVVALDYLIIEEGPKEGVEFPAEPWLAQALAWVHFVLLALGVWALSGATGLGAGERLLLFVGLGLYFGQVSNSNAHELIHAGSKRLRRLGMWVYISMLYGHHASAHVRVHHVHVGTEADPASAEVGESFYAYARRAWVDGFRAGYEAEQDLTARGTKRRLNPYVAYVGGAVGMLALAGAIGGFGGVLALLGLAGYAQVQLLMSDYVQHYGLRRKTLHGTTLEPVGPQHSWNAPHWYSSALMMNAPRHSDHHVHPGKGYADLQLEDETPMLPYSLPVMATLALWPAGWRKVMDWRVVYWT</sequence>
<comment type="similarity">
    <text evidence="2">Belongs to the fatty acid desaturase type 1 family. AlkB subfamily.</text>
</comment>
<dbReference type="GO" id="GO:0004497">
    <property type="term" value="F:monooxygenase activity"/>
    <property type="evidence" value="ECO:0007669"/>
    <property type="project" value="UniProtKB-KW"/>
</dbReference>
<dbReference type="GO" id="GO:0005886">
    <property type="term" value="C:plasma membrane"/>
    <property type="evidence" value="ECO:0007669"/>
    <property type="project" value="UniProtKB-SubCell"/>
</dbReference>
<evidence type="ECO:0000256" key="12">
    <source>
        <dbReference type="SAM" id="Phobius"/>
    </source>
</evidence>
<evidence type="ECO:0000256" key="11">
    <source>
        <dbReference type="ARBA" id="ARBA00023136"/>
    </source>
</evidence>
<keyword evidence="6" id="KW-0479">Metal-binding</keyword>
<evidence type="ECO:0000259" key="13">
    <source>
        <dbReference type="Pfam" id="PF00487"/>
    </source>
</evidence>
<evidence type="ECO:0000256" key="8">
    <source>
        <dbReference type="ARBA" id="ARBA00023002"/>
    </source>
</evidence>
<feature type="transmembrane region" description="Helical" evidence="12">
    <location>
        <begin position="206"/>
        <end position="239"/>
    </location>
</feature>
<evidence type="ECO:0000256" key="1">
    <source>
        <dbReference type="ARBA" id="ARBA00004429"/>
    </source>
</evidence>
<keyword evidence="11 12" id="KW-0472">Membrane</keyword>
<accession>A0A0L1JVH4</accession>
<evidence type="ECO:0000256" key="7">
    <source>
        <dbReference type="ARBA" id="ARBA00022989"/>
    </source>
</evidence>
<name>A0A0L1JVH4_9RHOB</name>
<protein>
    <recommendedName>
        <fullName evidence="13">Fatty acid desaturase domain-containing protein</fullName>
    </recommendedName>
</protein>
<evidence type="ECO:0000256" key="10">
    <source>
        <dbReference type="ARBA" id="ARBA00023033"/>
    </source>
</evidence>
<dbReference type="InterPro" id="IPR033885">
    <property type="entry name" value="AlkB/XylM"/>
</dbReference>
<dbReference type="EMBL" id="AQQZ01000001">
    <property type="protein sequence ID" value="KNG95702.1"/>
    <property type="molecule type" value="Genomic_DNA"/>
</dbReference>
<comment type="caution">
    <text evidence="14">The sequence shown here is derived from an EMBL/GenBank/DDBJ whole genome shotgun (WGS) entry which is preliminary data.</text>
</comment>
<evidence type="ECO:0000256" key="9">
    <source>
        <dbReference type="ARBA" id="ARBA00023004"/>
    </source>
</evidence>
<keyword evidence="10" id="KW-0503">Monooxygenase</keyword>
<dbReference type="PANTHER" id="PTHR38674">
    <property type="entry name" value="ALKANE 1-MONOOXYGENASE 1"/>
    <property type="match status" value="1"/>
</dbReference>
<dbReference type="PATRIC" id="fig|1317121.7.peg.620"/>
<reference evidence="14 15" key="1">
    <citation type="journal article" date="2015" name="Int. J. Syst. Evol. Microbiol.">
        <title>Aestuariivita atlantica sp. nov., isolated from deep sea sediment of the Atlantic Ocean.</title>
        <authorList>
            <person name="Li G."/>
            <person name="Lai Q."/>
            <person name="Du Y."/>
            <person name="Liu X."/>
            <person name="Sun F."/>
            <person name="Shao Z."/>
        </authorList>
    </citation>
    <scope>NUCLEOTIDE SEQUENCE [LARGE SCALE GENOMIC DNA]</scope>
    <source>
        <strain evidence="14 15">22II-S11-z3</strain>
    </source>
</reference>
<keyword evidence="3" id="KW-1003">Cell membrane</keyword>
<dbReference type="CDD" id="cd03512">
    <property type="entry name" value="Alkane-hydroxylase"/>
    <property type="match status" value="1"/>
</dbReference>
<keyword evidence="4" id="KW-0997">Cell inner membrane</keyword>
<evidence type="ECO:0000313" key="15">
    <source>
        <dbReference type="Proteomes" id="UP000036938"/>
    </source>
</evidence>
<evidence type="ECO:0000256" key="4">
    <source>
        <dbReference type="ARBA" id="ARBA00022519"/>
    </source>
</evidence>
<keyword evidence="9" id="KW-0408">Iron</keyword>
<proteinExistence type="inferred from homology"/>
<dbReference type="AlphaFoldDB" id="A0A0L1JVH4"/>
<dbReference type="Proteomes" id="UP000036938">
    <property type="component" value="Unassembled WGS sequence"/>
</dbReference>
<evidence type="ECO:0000256" key="2">
    <source>
        <dbReference type="ARBA" id="ARBA00010823"/>
    </source>
</evidence>
<feature type="transmembrane region" description="Helical" evidence="12">
    <location>
        <begin position="12"/>
        <end position="29"/>
    </location>
</feature>
<dbReference type="GO" id="GO:0006629">
    <property type="term" value="P:lipid metabolic process"/>
    <property type="evidence" value="ECO:0007669"/>
    <property type="project" value="InterPro"/>
</dbReference>
<evidence type="ECO:0000256" key="5">
    <source>
        <dbReference type="ARBA" id="ARBA00022692"/>
    </source>
</evidence>
<keyword evidence="5 12" id="KW-0812">Transmembrane</keyword>
<dbReference type="InterPro" id="IPR005804">
    <property type="entry name" value="FA_desaturase_dom"/>
</dbReference>